<dbReference type="GO" id="GO:0003700">
    <property type="term" value="F:DNA-binding transcription factor activity"/>
    <property type="evidence" value="ECO:0007669"/>
    <property type="project" value="InterPro"/>
</dbReference>
<dbReference type="Pfam" id="PF13411">
    <property type="entry name" value="MerR_1"/>
    <property type="match status" value="1"/>
</dbReference>
<protein>
    <submittedName>
        <fullName evidence="3">MerR family transcriptional regulator</fullName>
    </submittedName>
</protein>
<dbReference type="KEGG" id="aser:Asera_55720"/>
<accession>A0A810L7G0</accession>
<dbReference type="InterPro" id="IPR047057">
    <property type="entry name" value="MerR_fam"/>
</dbReference>
<dbReference type="InterPro" id="IPR000551">
    <property type="entry name" value="MerR-type_HTH_dom"/>
</dbReference>
<dbReference type="InterPro" id="IPR009061">
    <property type="entry name" value="DNA-bd_dom_put_sf"/>
</dbReference>
<feature type="domain" description="HTH merR-type" evidence="2">
    <location>
        <begin position="4"/>
        <end position="72"/>
    </location>
</feature>
<dbReference type="EMBL" id="AP023354">
    <property type="protein sequence ID" value="BCJ31464.1"/>
    <property type="molecule type" value="Genomic_DNA"/>
</dbReference>
<dbReference type="SUPFAM" id="SSF46955">
    <property type="entry name" value="Putative DNA-binding domain"/>
    <property type="match status" value="1"/>
</dbReference>
<proteinExistence type="predicted"/>
<dbReference type="Gene3D" id="1.10.1660.10">
    <property type="match status" value="1"/>
</dbReference>
<gene>
    <name evidence="3" type="ORF">Asera_55720</name>
</gene>
<organism evidence="3 4">
    <name type="scientific">Actinocatenispora sera</name>
    <dbReference type="NCBI Taxonomy" id="390989"/>
    <lineage>
        <taxon>Bacteria</taxon>
        <taxon>Bacillati</taxon>
        <taxon>Actinomycetota</taxon>
        <taxon>Actinomycetes</taxon>
        <taxon>Micromonosporales</taxon>
        <taxon>Micromonosporaceae</taxon>
        <taxon>Actinocatenispora</taxon>
    </lineage>
</organism>
<evidence type="ECO:0000259" key="2">
    <source>
        <dbReference type="PROSITE" id="PS50937"/>
    </source>
</evidence>
<dbReference type="SMART" id="SM00422">
    <property type="entry name" value="HTH_MERR"/>
    <property type="match status" value="1"/>
</dbReference>
<keyword evidence="4" id="KW-1185">Reference proteome</keyword>
<dbReference type="RefSeq" id="WP_030444243.1">
    <property type="nucleotide sequence ID" value="NZ_AP023354.1"/>
</dbReference>
<dbReference type="Proteomes" id="UP000680750">
    <property type="component" value="Chromosome"/>
</dbReference>
<evidence type="ECO:0000313" key="4">
    <source>
        <dbReference type="Proteomes" id="UP000680750"/>
    </source>
</evidence>
<dbReference type="GO" id="GO:0003677">
    <property type="term" value="F:DNA binding"/>
    <property type="evidence" value="ECO:0007669"/>
    <property type="project" value="UniProtKB-KW"/>
</dbReference>
<reference evidence="3" key="1">
    <citation type="submission" date="2020-08" db="EMBL/GenBank/DDBJ databases">
        <title>Whole genome shotgun sequence of Actinocatenispora sera NBRC 101916.</title>
        <authorList>
            <person name="Komaki H."/>
            <person name="Tamura T."/>
        </authorList>
    </citation>
    <scope>NUCLEOTIDE SEQUENCE</scope>
    <source>
        <strain evidence="3">NBRC 101916</strain>
    </source>
</reference>
<sequence>MTELLDIAEVARRSGVSASALRFYERKGLLEADARHGLRRAYRPEVLARLARIRAAQTAGFTLRQIAEILADRPADAALRRLLRDQATTIDAQIERLTEIRDGLRHATTCRHQPLSTCPHFLAAGTDAHR</sequence>
<keyword evidence="1" id="KW-0238">DNA-binding</keyword>
<dbReference type="PANTHER" id="PTHR30204:SF97">
    <property type="entry name" value="MERR FAMILY REGULATORY PROTEIN"/>
    <property type="match status" value="1"/>
</dbReference>
<evidence type="ECO:0000256" key="1">
    <source>
        <dbReference type="ARBA" id="ARBA00023125"/>
    </source>
</evidence>
<dbReference type="PRINTS" id="PR00040">
    <property type="entry name" value="HTHMERR"/>
</dbReference>
<dbReference type="PROSITE" id="PS00552">
    <property type="entry name" value="HTH_MERR_1"/>
    <property type="match status" value="1"/>
</dbReference>
<evidence type="ECO:0000313" key="3">
    <source>
        <dbReference type="EMBL" id="BCJ31464.1"/>
    </source>
</evidence>
<dbReference type="OrthoDB" id="9802039at2"/>
<dbReference type="PROSITE" id="PS50937">
    <property type="entry name" value="HTH_MERR_2"/>
    <property type="match status" value="1"/>
</dbReference>
<dbReference type="AlphaFoldDB" id="A0A810L7G0"/>
<dbReference type="PANTHER" id="PTHR30204">
    <property type="entry name" value="REDOX-CYCLING DRUG-SENSING TRANSCRIPTIONAL ACTIVATOR SOXR"/>
    <property type="match status" value="1"/>
</dbReference>
<name>A0A810L7G0_9ACTN</name>